<reference evidence="9" key="1">
    <citation type="journal article" date="2014" name="Genome Announc.">
        <title>Complete Genome Sequence of Campylobacter iguaniorum Strain 1485ET, Isolated from a Bearded Dragon (Pogona vitticeps).</title>
        <authorList>
            <person name="Gilbert M.J."/>
            <person name="Miller W.G."/>
            <person name="Yee E."/>
            <person name="Kik M."/>
            <person name="Wagenaar J.A."/>
            <person name="Duim B."/>
        </authorList>
    </citation>
    <scope>NUCLEOTIDE SEQUENCE [LARGE SCALE GENOMIC DNA]</scope>
    <source>
        <strain evidence="9">1485E</strain>
    </source>
</reference>
<dbReference type="Pfam" id="PF00825">
    <property type="entry name" value="Ribonuclease_P"/>
    <property type="match status" value="1"/>
</dbReference>
<keyword evidence="4 6" id="KW-0378">Hydrolase</keyword>
<dbReference type="InterPro" id="IPR000100">
    <property type="entry name" value="RNase_P"/>
</dbReference>
<evidence type="ECO:0000256" key="7">
    <source>
        <dbReference type="NCBIfam" id="TIGR00188"/>
    </source>
</evidence>
<evidence type="ECO:0000256" key="5">
    <source>
        <dbReference type="ARBA" id="ARBA00022884"/>
    </source>
</evidence>
<evidence type="ECO:0000256" key="4">
    <source>
        <dbReference type="ARBA" id="ARBA00022801"/>
    </source>
</evidence>
<comment type="similarity">
    <text evidence="6">Belongs to the RnpA family.</text>
</comment>
<comment type="subunit">
    <text evidence="6">Consists of a catalytic RNA component (M1 or rnpB) and a protein subunit.</text>
</comment>
<name>A0A076FAG2_9BACT</name>
<dbReference type="InterPro" id="IPR014721">
    <property type="entry name" value="Ribsml_uS5_D2-typ_fold_subgr"/>
</dbReference>
<dbReference type="NCBIfam" id="TIGR00188">
    <property type="entry name" value="rnpA"/>
    <property type="match status" value="1"/>
</dbReference>
<dbReference type="GO" id="GO:0001682">
    <property type="term" value="P:tRNA 5'-leader removal"/>
    <property type="evidence" value="ECO:0007669"/>
    <property type="project" value="UniProtKB-UniRule"/>
</dbReference>
<dbReference type="STRING" id="1244531.CIG2463D_0602"/>
<evidence type="ECO:0000256" key="3">
    <source>
        <dbReference type="ARBA" id="ARBA00022759"/>
    </source>
</evidence>
<comment type="catalytic activity">
    <reaction evidence="6">
        <text>Endonucleolytic cleavage of RNA, removing 5'-extranucleotides from tRNA precursor.</text>
        <dbReference type="EC" id="3.1.26.5"/>
    </reaction>
</comment>
<dbReference type="HAMAP" id="MF_00227">
    <property type="entry name" value="RNase_P"/>
    <property type="match status" value="1"/>
</dbReference>
<dbReference type="GO" id="GO:0042781">
    <property type="term" value="F:3'-tRNA processing endoribonuclease activity"/>
    <property type="evidence" value="ECO:0007669"/>
    <property type="project" value="TreeGrafter"/>
</dbReference>
<keyword evidence="5 6" id="KW-0694">RNA-binding</keyword>
<dbReference type="PATRIC" id="fig|1244531.5.peg.609"/>
<evidence type="ECO:0000256" key="1">
    <source>
        <dbReference type="ARBA" id="ARBA00022694"/>
    </source>
</evidence>
<dbReference type="eggNOG" id="COG0594">
    <property type="taxonomic scope" value="Bacteria"/>
</dbReference>
<dbReference type="Proteomes" id="UP000028486">
    <property type="component" value="Chromosome"/>
</dbReference>
<gene>
    <name evidence="6 8" type="primary">rnpA</name>
    <name evidence="8" type="ORF">CIG1485E_0602</name>
</gene>
<dbReference type="PANTHER" id="PTHR33992:SF1">
    <property type="entry name" value="RIBONUCLEASE P PROTEIN COMPONENT"/>
    <property type="match status" value="1"/>
</dbReference>
<dbReference type="EMBL" id="CP009043">
    <property type="protein sequence ID" value="AII14462.1"/>
    <property type="molecule type" value="Genomic_DNA"/>
</dbReference>
<keyword evidence="3 6" id="KW-0255">Endonuclease</keyword>
<keyword evidence="1 6" id="KW-0819">tRNA processing</keyword>
<accession>A0A076FAG2</accession>
<evidence type="ECO:0000256" key="6">
    <source>
        <dbReference type="HAMAP-Rule" id="MF_00227"/>
    </source>
</evidence>
<comment type="function">
    <text evidence="6">RNaseP catalyzes the removal of the 5'-leader sequence from pre-tRNA to produce the mature 5'-terminus. It can also cleave other RNA substrates such as 4.5S RNA. The protein component plays an auxiliary but essential role in vivo by binding to the 5'-leader sequence and broadening the substrate specificity of the ribozyme.</text>
</comment>
<keyword evidence="9" id="KW-1185">Reference proteome</keyword>
<dbReference type="EC" id="3.1.26.5" evidence="6 7"/>
<dbReference type="GO" id="GO:0000049">
    <property type="term" value="F:tRNA binding"/>
    <property type="evidence" value="ECO:0007669"/>
    <property type="project" value="UniProtKB-UniRule"/>
</dbReference>
<dbReference type="InterPro" id="IPR020568">
    <property type="entry name" value="Ribosomal_Su5_D2-typ_SF"/>
</dbReference>
<dbReference type="Gene3D" id="3.30.230.10">
    <property type="match status" value="1"/>
</dbReference>
<dbReference type="KEGG" id="caj:CIG1485E_0602"/>
<evidence type="ECO:0000313" key="8">
    <source>
        <dbReference type="EMBL" id="AII14462.1"/>
    </source>
</evidence>
<dbReference type="AlphaFoldDB" id="A0A076FAG2"/>
<proteinExistence type="inferred from homology"/>
<dbReference type="SUPFAM" id="SSF54211">
    <property type="entry name" value="Ribosomal protein S5 domain 2-like"/>
    <property type="match status" value="1"/>
</dbReference>
<dbReference type="GO" id="GO:0030677">
    <property type="term" value="C:ribonuclease P complex"/>
    <property type="evidence" value="ECO:0007669"/>
    <property type="project" value="TreeGrafter"/>
</dbReference>
<keyword evidence="2 6" id="KW-0540">Nuclease</keyword>
<sequence>MIIDRFGSISDSKEFIYVYQNAKKWHCDCAVIYFLESDTTKFAAVSSKKVGKAVIRNRTKRLLRSAFHSFTSELKDGIYIMIAKVGLEKLPYAKIQKSLRWSLGKMDSFK</sequence>
<evidence type="ECO:0000313" key="9">
    <source>
        <dbReference type="Proteomes" id="UP000028486"/>
    </source>
</evidence>
<dbReference type="PANTHER" id="PTHR33992">
    <property type="entry name" value="RIBONUCLEASE P PROTEIN COMPONENT"/>
    <property type="match status" value="1"/>
</dbReference>
<organism evidence="8 9">
    <name type="scientific">Campylobacter iguaniorum</name>
    <dbReference type="NCBI Taxonomy" id="1244531"/>
    <lineage>
        <taxon>Bacteria</taxon>
        <taxon>Pseudomonadati</taxon>
        <taxon>Campylobacterota</taxon>
        <taxon>Epsilonproteobacteria</taxon>
        <taxon>Campylobacterales</taxon>
        <taxon>Campylobacteraceae</taxon>
        <taxon>Campylobacter</taxon>
    </lineage>
</organism>
<dbReference type="GO" id="GO:0004526">
    <property type="term" value="F:ribonuclease P activity"/>
    <property type="evidence" value="ECO:0007669"/>
    <property type="project" value="UniProtKB-UniRule"/>
</dbReference>
<evidence type="ECO:0000256" key="2">
    <source>
        <dbReference type="ARBA" id="ARBA00022722"/>
    </source>
</evidence>
<dbReference type="RefSeq" id="WP_081867128.1">
    <property type="nucleotide sequence ID" value="NZ_CP009043.1"/>
</dbReference>
<dbReference type="HOGENOM" id="CLU_117179_9_5_7"/>
<protein>
    <recommendedName>
        <fullName evidence="6 7">Ribonuclease P protein component</fullName>
        <shortName evidence="6">RNase P protein</shortName>
        <shortName evidence="6">RNaseP protein</shortName>
        <ecNumber evidence="6 7">3.1.26.5</ecNumber>
    </recommendedName>
    <alternativeName>
        <fullName evidence="6">Protein C5</fullName>
    </alternativeName>
</protein>